<keyword evidence="3" id="KW-1185">Reference proteome</keyword>
<dbReference type="OrthoDB" id="3192509at2"/>
<evidence type="ECO:0000313" key="2">
    <source>
        <dbReference type="EMBL" id="SEG96015.1"/>
    </source>
</evidence>
<reference evidence="2 3" key="1">
    <citation type="submission" date="2016-10" db="EMBL/GenBank/DDBJ databases">
        <authorList>
            <person name="de Groot N.N."/>
        </authorList>
    </citation>
    <scope>NUCLEOTIDE SEQUENCE [LARGE SCALE GENOMIC DNA]</scope>
    <source>
        <strain evidence="2 3">CGMCC 4.7037</strain>
    </source>
</reference>
<name>A0A1H6EGS4_9ACTN</name>
<organism evidence="2 3">
    <name type="scientific">Nonomuraea solani</name>
    <dbReference type="NCBI Taxonomy" id="1144553"/>
    <lineage>
        <taxon>Bacteria</taxon>
        <taxon>Bacillati</taxon>
        <taxon>Actinomycetota</taxon>
        <taxon>Actinomycetes</taxon>
        <taxon>Streptosporangiales</taxon>
        <taxon>Streptosporangiaceae</taxon>
        <taxon>Nonomuraea</taxon>
    </lineage>
</organism>
<dbReference type="InterPro" id="IPR027417">
    <property type="entry name" value="P-loop_NTPase"/>
</dbReference>
<dbReference type="AlphaFoldDB" id="A0A1H6EGS4"/>
<dbReference type="NCBIfam" id="NF006743">
    <property type="entry name" value="PRK09270.1-2"/>
    <property type="match status" value="1"/>
</dbReference>
<dbReference type="GO" id="GO:0005524">
    <property type="term" value="F:ATP binding"/>
    <property type="evidence" value="ECO:0007669"/>
    <property type="project" value="InterPro"/>
</dbReference>
<dbReference type="InterPro" id="IPR006083">
    <property type="entry name" value="PRK/URK"/>
</dbReference>
<dbReference type="PRINTS" id="PR00988">
    <property type="entry name" value="URIDINKINASE"/>
</dbReference>
<dbReference type="SUPFAM" id="SSF52540">
    <property type="entry name" value="P-loop containing nucleoside triphosphate hydrolases"/>
    <property type="match status" value="1"/>
</dbReference>
<dbReference type="PANTHER" id="PTHR10285">
    <property type="entry name" value="URIDINE KINASE"/>
    <property type="match status" value="1"/>
</dbReference>
<accession>A0A1H6EGS4</accession>
<dbReference type="GO" id="GO:0016301">
    <property type="term" value="F:kinase activity"/>
    <property type="evidence" value="ECO:0007669"/>
    <property type="project" value="UniProtKB-KW"/>
</dbReference>
<dbReference type="EMBL" id="FNVT01000009">
    <property type="protein sequence ID" value="SEG96015.1"/>
    <property type="molecule type" value="Genomic_DNA"/>
</dbReference>
<keyword evidence="2" id="KW-0808">Transferase</keyword>
<gene>
    <name evidence="2" type="ORF">SAMN05444920_109242</name>
</gene>
<protein>
    <submittedName>
        <fullName evidence="2">Phosphoribulokinase / Uridine kinase family protein</fullName>
    </submittedName>
</protein>
<feature type="domain" description="Phosphoribulokinase/uridine kinase" evidence="1">
    <location>
        <begin position="24"/>
        <end position="213"/>
    </location>
</feature>
<proteinExistence type="predicted"/>
<dbReference type="Gene3D" id="3.40.50.300">
    <property type="entry name" value="P-loop containing nucleotide triphosphate hydrolases"/>
    <property type="match status" value="1"/>
</dbReference>
<dbReference type="Pfam" id="PF00485">
    <property type="entry name" value="PRK"/>
    <property type="match status" value="1"/>
</dbReference>
<dbReference type="RefSeq" id="WP_103959482.1">
    <property type="nucleotide sequence ID" value="NZ_FNVT01000009.1"/>
</dbReference>
<keyword evidence="2" id="KW-0418">Kinase</keyword>
<evidence type="ECO:0000259" key="1">
    <source>
        <dbReference type="Pfam" id="PF00485"/>
    </source>
</evidence>
<sequence>MTLPESLDDLLDRARSWTGRRALLGITGGPGAGKTTLAVTLTRLLRQEPPPGLTADWVAHVPMDGFHLADIELDRLGRRDRKGAPDTFDAAGYAALLRRLREDQEDMVYAPVFERDLEQPVAGGIPVPRAARLIITEGNYLLLDDGDWARVRPWLDEVWYCDLDHTERLRRLITRHVRFGKPPEHAVSWAEEVDQRNADLIATTKPKADLIVPDPVIRSIEHPGGM</sequence>
<evidence type="ECO:0000313" key="3">
    <source>
        <dbReference type="Proteomes" id="UP000236732"/>
    </source>
</evidence>
<dbReference type="Proteomes" id="UP000236732">
    <property type="component" value="Unassembled WGS sequence"/>
</dbReference>